<dbReference type="NCBIfam" id="TIGR00126">
    <property type="entry name" value="deoC"/>
    <property type="match status" value="1"/>
</dbReference>
<comment type="catalytic activity">
    <reaction evidence="5 6">
        <text>2-deoxy-D-ribose 5-phosphate = D-glyceraldehyde 3-phosphate + acetaldehyde</text>
        <dbReference type="Rhea" id="RHEA:12821"/>
        <dbReference type="ChEBI" id="CHEBI:15343"/>
        <dbReference type="ChEBI" id="CHEBI:59776"/>
        <dbReference type="ChEBI" id="CHEBI:62877"/>
        <dbReference type="EC" id="4.1.2.4"/>
    </reaction>
</comment>
<protein>
    <recommendedName>
        <fullName evidence="6">Deoxyribose-phosphate aldolase</fullName>
        <shortName evidence="6">DERA</shortName>
        <ecNumber evidence="6">4.1.2.4</ecNumber>
    </recommendedName>
    <alternativeName>
        <fullName evidence="6">2-deoxy-D-ribose 5-phosphate aldolase</fullName>
    </alternativeName>
    <alternativeName>
        <fullName evidence="6">Phosphodeoxyriboaldolase</fullName>
        <shortName evidence="6">Deoxyriboaldolase</shortName>
    </alternativeName>
</protein>
<reference evidence="7 8" key="1">
    <citation type="submission" date="2020-07" db="EMBL/GenBank/DDBJ databases">
        <title>Halosimplex pelagicum sp. nov. and Halosimplex rubrum sp. nov., isolated from salted brown alga Laminaria, and emended description of the genus Halosimplex.</title>
        <authorList>
            <person name="Cui H."/>
        </authorList>
    </citation>
    <scope>NUCLEOTIDE SEQUENCE [LARGE SCALE GENOMIC DNA]</scope>
    <source>
        <strain evidence="7 8">R27</strain>
    </source>
</reference>
<evidence type="ECO:0000313" key="8">
    <source>
        <dbReference type="Proteomes" id="UP000509667"/>
    </source>
</evidence>
<dbReference type="SUPFAM" id="SSF51569">
    <property type="entry name" value="Aldolase"/>
    <property type="match status" value="1"/>
</dbReference>
<dbReference type="GO" id="GO:0006018">
    <property type="term" value="P:2-deoxyribose 1-phosphate catabolic process"/>
    <property type="evidence" value="ECO:0007669"/>
    <property type="project" value="UniProtKB-UniRule"/>
</dbReference>
<dbReference type="GO" id="GO:0016052">
    <property type="term" value="P:carbohydrate catabolic process"/>
    <property type="evidence" value="ECO:0007669"/>
    <property type="project" value="TreeGrafter"/>
</dbReference>
<evidence type="ECO:0000313" key="7">
    <source>
        <dbReference type="EMBL" id="QLH77804.1"/>
    </source>
</evidence>
<comment type="function">
    <text evidence="6">Catalyzes a reversible aldol reaction between acetaldehyde and D-glyceraldehyde 3-phosphate to generate 2-deoxy-D-ribose 5-phosphate.</text>
</comment>
<comment type="similarity">
    <text evidence="1 6">Belongs to the DeoC/FbaB aldolase family. DeoC type 1 subfamily.</text>
</comment>
<feature type="active site" description="Proton donor/acceptor" evidence="6">
    <location>
        <position position="94"/>
    </location>
</feature>
<dbReference type="UniPathway" id="UPA00002">
    <property type="reaction ID" value="UER00468"/>
</dbReference>
<keyword evidence="3 6" id="KW-0456">Lyase</keyword>
<dbReference type="SMART" id="SM01133">
    <property type="entry name" value="DeoC"/>
    <property type="match status" value="1"/>
</dbReference>
<dbReference type="EC" id="4.1.2.4" evidence="6"/>
<dbReference type="GO" id="GO:0004139">
    <property type="term" value="F:deoxyribose-phosphate aldolase activity"/>
    <property type="evidence" value="ECO:0007669"/>
    <property type="project" value="UniProtKB-UniRule"/>
</dbReference>
<dbReference type="PANTHER" id="PTHR10889">
    <property type="entry name" value="DEOXYRIBOSE-PHOSPHATE ALDOLASE"/>
    <property type="match status" value="1"/>
</dbReference>
<dbReference type="EMBL" id="CP058910">
    <property type="protein sequence ID" value="QLH77804.1"/>
    <property type="molecule type" value="Genomic_DNA"/>
</dbReference>
<dbReference type="Gene3D" id="3.20.20.70">
    <property type="entry name" value="Aldolase class I"/>
    <property type="match status" value="1"/>
</dbReference>
<evidence type="ECO:0000256" key="1">
    <source>
        <dbReference type="ARBA" id="ARBA00010936"/>
    </source>
</evidence>
<evidence type="ECO:0000256" key="2">
    <source>
        <dbReference type="ARBA" id="ARBA00022490"/>
    </source>
</evidence>
<dbReference type="InterPro" id="IPR013785">
    <property type="entry name" value="Aldolase_TIM"/>
</dbReference>
<dbReference type="Pfam" id="PF01791">
    <property type="entry name" value="DeoC"/>
    <property type="match status" value="1"/>
</dbReference>
<dbReference type="GO" id="GO:0005737">
    <property type="term" value="C:cytoplasm"/>
    <property type="evidence" value="ECO:0007669"/>
    <property type="project" value="UniProtKB-SubCell"/>
</dbReference>
<dbReference type="InterPro" id="IPR002915">
    <property type="entry name" value="DeoC/FbaB/LacD_aldolase"/>
</dbReference>
<dbReference type="AlphaFoldDB" id="A0A7D5P466"/>
<dbReference type="Proteomes" id="UP000509667">
    <property type="component" value="Chromosome"/>
</dbReference>
<dbReference type="PANTHER" id="PTHR10889:SF1">
    <property type="entry name" value="DEOXYRIBOSE-PHOSPHATE ALDOLASE"/>
    <property type="match status" value="1"/>
</dbReference>
<gene>
    <name evidence="6 7" type="primary">deoC</name>
    <name evidence="7" type="ORF">HZS55_11050</name>
</gene>
<organism evidence="7 8">
    <name type="scientific">Halosimplex rubrum</name>
    <dbReference type="NCBI Taxonomy" id="869889"/>
    <lineage>
        <taxon>Archaea</taxon>
        <taxon>Methanobacteriati</taxon>
        <taxon>Methanobacteriota</taxon>
        <taxon>Stenosarchaea group</taxon>
        <taxon>Halobacteria</taxon>
        <taxon>Halobacteriales</taxon>
        <taxon>Haloarculaceae</taxon>
        <taxon>Halosimplex</taxon>
    </lineage>
</organism>
<dbReference type="OrthoDB" id="31145at2157"/>
<dbReference type="RefSeq" id="WP_179911722.1">
    <property type="nucleotide sequence ID" value="NZ_CP058910.1"/>
</dbReference>
<sequence>MTRTPEEVAGRIQHTEVGPTADQNRIEELCEECIEYGFDGAMVQACWAPLASDRLADTDVTVCSAVGFPMGGDRPVSKAAAIRDAVAAGAEEVDVMPNVGFVKSGRFEDVRREMELVVDASGDATVKAMLELGALDDDEAERIVDLAVDAGFDYVKNSSGWGEGGTATVERVEFLRERAPEDVKVKASGGIKTLAGADELLDAGADLLGASSGVEIVTGAVGDGEY</sequence>
<proteinExistence type="inferred from homology"/>
<name>A0A7D5P466_9EURY</name>
<comment type="pathway">
    <text evidence="6">Carbohydrate degradation; 2-deoxy-D-ribose 1-phosphate degradation; D-glyceraldehyde 3-phosphate and acetaldehyde from 2-deoxy-alpha-D-ribose 1-phosphate: step 2/2.</text>
</comment>
<dbReference type="GO" id="GO:0009264">
    <property type="term" value="P:deoxyribonucleotide catabolic process"/>
    <property type="evidence" value="ECO:0007669"/>
    <property type="project" value="UniProtKB-UniRule"/>
</dbReference>
<evidence type="ECO:0000256" key="3">
    <source>
        <dbReference type="ARBA" id="ARBA00023239"/>
    </source>
</evidence>
<dbReference type="GeneID" id="56078407"/>
<keyword evidence="8" id="KW-1185">Reference proteome</keyword>
<evidence type="ECO:0000256" key="4">
    <source>
        <dbReference type="ARBA" id="ARBA00023270"/>
    </source>
</evidence>
<dbReference type="InterPro" id="IPR028581">
    <property type="entry name" value="DeoC_typeI"/>
</dbReference>
<evidence type="ECO:0000256" key="6">
    <source>
        <dbReference type="HAMAP-Rule" id="MF_00114"/>
    </source>
</evidence>
<keyword evidence="4 6" id="KW-0704">Schiff base</keyword>
<dbReference type="KEGG" id="hrr:HZS55_11050"/>
<accession>A0A7D5P466</accession>
<comment type="subcellular location">
    <subcellularLocation>
        <location evidence="6">Cytoplasm</location>
    </subcellularLocation>
</comment>
<evidence type="ECO:0000256" key="5">
    <source>
        <dbReference type="ARBA" id="ARBA00048791"/>
    </source>
</evidence>
<dbReference type="PIRSF" id="PIRSF001357">
    <property type="entry name" value="DeoC"/>
    <property type="match status" value="1"/>
</dbReference>
<dbReference type="InterPro" id="IPR011343">
    <property type="entry name" value="DeoC"/>
</dbReference>
<dbReference type="HAMAP" id="MF_00114">
    <property type="entry name" value="DeoC_type1"/>
    <property type="match status" value="1"/>
</dbReference>
<feature type="active site" description="Proton donor/acceptor" evidence="6">
    <location>
        <position position="186"/>
    </location>
</feature>
<feature type="active site" description="Schiff-base intermediate with acetaldehyde" evidence="6">
    <location>
        <position position="156"/>
    </location>
</feature>
<keyword evidence="2 6" id="KW-0963">Cytoplasm</keyword>